<reference evidence="2 3" key="1">
    <citation type="submission" date="2021-05" db="EMBL/GenBank/DDBJ databases">
        <title>A Polyphasic approach of four new species of the genus Ohtaekwangia: Ohtaekwangia histidinii sp. nov., Ohtaekwangia cretensis sp. nov., Ohtaekwangia indiensis sp. nov., Ohtaekwangia reichenbachii sp. nov. from diverse environment.</title>
        <authorList>
            <person name="Octaviana S."/>
        </authorList>
    </citation>
    <scope>NUCLEOTIDE SEQUENCE [LARGE SCALE GENOMIC DNA]</scope>
    <source>
        <strain evidence="2 3">PWU20</strain>
    </source>
</reference>
<dbReference type="EMBL" id="JAHESD010000051">
    <property type="protein sequence ID" value="MBT1705290.1"/>
    <property type="molecule type" value="Genomic_DNA"/>
</dbReference>
<keyword evidence="3" id="KW-1185">Reference proteome</keyword>
<feature type="domain" description="Anti-bacteriophage protein A/HamA C-terminal" evidence="1">
    <location>
        <begin position="22"/>
        <end position="227"/>
    </location>
</feature>
<dbReference type="RefSeq" id="WP_254155245.1">
    <property type="nucleotide sequence ID" value="NZ_JAHESD010000051.1"/>
</dbReference>
<sequence length="252" mass="28252">MSFNFLSKNLGSGNTLYIIDIETIDEPLKICLDNWFVKVCEGNRGIELSTVKTRVANFLGTKAGSTTEMGAVAEFLLHVFLNEQGYQPQFLYTNLEENSIKKGFDGYYLFASQEWILESKSGSIGTAGISHAKKVKESYDDLKSKLAGEGPNNPWENAYKHASQLDVNANPNVRKNIDALSQRYTKGVFQQIKETNIIPGATIFLNGTWKPTDSAELEKEVLQIIEKLEFKKMVVVCVTKSTLKLFLDYLKA</sequence>
<organism evidence="2 3">
    <name type="scientific">Chryseosolibacter indicus</name>
    <dbReference type="NCBI Taxonomy" id="2782351"/>
    <lineage>
        <taxon>Bacteria</taxon>
        <taxon>Pseudomonadati</taxon>
        <taxon>Bacteroidota</taxon>
        <taxon>Cytophagia</taxon>
        <taxon>Cytophagales</taxon>
        <taxon>Chryseotaleaceae</taxon>
        <taxon>Chryseosolibacter</taxon>
    </lineage>
</organism>
<proteinExistence type="predicted"/>
<dbReference type="Pfam" id="PF08878">
    <property type="entry name" value="HamA"/>
    <property type="match status" value="1"/>
</dbReference>
<protein>
    <recommendedName>
        <fullName evidence="1">Anti-bacteriophage protein A/HamA C-terminal domain-containing protein</fullName>
    </recommendedName>
</protein>
<name>A0ABS5VWS8_9BACT</name>
<dbReference type="InterPro" id="IPR014976">
    <property type="entry name" value="AbpA_HamA_C"/>
</dbReference>
<evidence type="ECO:0000313" key="2">
    <source>
        <dbReference type="EMBL" id="MBT1705290.1"/>
    </source>
</evidence>
<accession>A0ABS5VWS8</accession>
<evidence type="ECO:0000313" key="3">
    <source>
        <dbReference type="Proteomes" id="UP000772618"/>
    </source>
</evidence>
<comment type="caution">
    <text evidence="2">The sequence shown here is derived from an EMBL/GenBank/DDBJ whole genome shotgun (WGS) entry which is preliminary data.</text>
</comment>
<dbReference type="Proteomes" id="UP000772618">
    <property type="component" value="Unassembled WGS sequence"/>
</dbReference>
<gene>
    <name evidence="2" type="ORF">KK060_18495</name>
</gene>
<evidence type="ECO:0000259" key="1">
    <source>
        <dbReference type="Pfam" id="PF08878"/>
    </source>
</evidence>